<dbReference type="GO" id="GO:0051607">
    <property type="term" value="P:defense response to virus"/>
    <property type="evidence" value="ECO:0007669"/>
    <property type="project" value="UniProtKB-KW"/>
</dbReference>
<feature type="domain" description="CRISPR type III-associated protein" evidence="2">
    <location>
        <begin position="15"/>
        <end position="302"/>
    </location>
</feature>
<evidence type="ECO:0000313" key="3">
    <source>
        <dbReference type="EMBL" id="SAI85674.1"/>
    </source>
</evidence>
<dbReference type="AlphaFoldDB" id="A0A157T2N3"/>
<dbReference type="NCBIfam" id="TIGR02580">
    <property type="entry name" value="cas_RAMP_Cmr4"/>
    <property type="match status" value="1"/>
</dbReference>
<name>A0A157T2N3_SACSO</name>
<dbReference type="PATRIC" id="fig|2287.9.peg.2224"/>
<dbReference type="SMR" id="A0A157T2N3"/>
<dbReference type="Pfam" id="PF03787">
    <property type="entry name" value="RAMPs"/>
    <property type="match status" value="1"/>
</dbReference>
<protein>
    <submittedName>
        <fullName evidence="3">CRISPR-associated protein Cmr4</fullName>
    </submittedName>
</protein>
<dbReference type="InterPro" id="IPR013410">
    <property type="entry name" value="CRISPR-assoc_RAMP_Cmr4"/>
</dbReference>
<evidence type="ECO:0000256" key="1">
    <source>
        <dbReference type="ARBA" id="ARBA00023118"/>
    </source>
</evidence>
<dbReference type="EMBL" id="LT549890">
    <property type="protein sequence ID" value="SAI85674.1"/>
    <property type="molecule type" value="Genomic_DNA"/>
</dbReference>
<gene>
    <name evidence="3" type="ORF">SSOP1_2120</name>
</gene>
<dbReference type="Proteomes" id="UP000076770">
    <property type="component" value="Chromosome i"/>
</dbReference>
<accession>A0A157T2N3</accession>
<proteinExistence type="predicted"/>
<sequence length="308" mass="34725">MIIMTYYTFVKPFFIKAVTHLHVSSGTSVEEEVDLPFQRDELNYPTIFASSLKGAIKSFLLKEYSNAREIIYKVLGSDENPDEASLGSFLDAVLFAIPARSIGVSGLDEAWVYVTTYELLRKVKSLLESMNTLSATQFTSLLDAINNILQESKNLIISDNAASVILNEDFYVELSNIQNEYIQSLLGDMLIENSTYNQSNQNSQSQGNHLVKPLIVLKDSIGREVINRSLIRVRRIKIKRSSKTVEEGGLWSEEYVPVNSLFFSSFLARGSKDTAYFADCILRKTRYLILGGKETIGKGIVELRWLND</sequence>
<evidence type="ECO:0000313" key="4">
    <source>
        <dbReference type="Proteomes" id="UP000076770"/>
    </source>
</evidence>
<evidence type="ECO:0000259" key="2">
    <source>
        <dbReference type="Pfam" id="PF03787"/>
    </source>
</evidence>
<dbReference type="InterPro" id="IPR005537">
    <property type="entry name" value="RAMP_III_fam"/>
</dbReference>
<dbReference type="PANTHER" id="PTHR36700">
    <property type="entry name" value="CRISPR SYSTEM CMR SUBUNIT CMR4"/>
    <property type="match status" value="1"/>
</dbReference>
<keyword evidence="1" id="KW-0051">Antiviral defense</keyword>
<dbReference type="PANTHER" id="PTHR36700:SF1">
    <property type="entry name" value="CRISPR SYSTEM CMR SUBUNIT CMR4"/>
    <property type="match status" value="1"/>
</dbReference>
<organism evidence="3 4">
    <name type="scientific">Saccharolobus solfataricus</name>
    <name type="common">Sulfolobus solfataricus</name>
    <dbReference type="NCBI Taxonomy" id="2287"/>
    <lineage>
        <taxon>Archaea</taxon>
        <taxon>Thermoproteota</taxon>
        <taxon>Thermoprotei</taxon>
        <taxon>Sulfolobales</taxon>
        <taxon>Sulfolobaceae</taxon>
        <taxon>Saccharolobus</taxon>
    </lineage>
</organism>
<reference evidence="4" key="1">
    <citation type="submission" date="2016-04" db="EMBL/GenBank/DDBJ databases">
        <authorList>
            <person name="Shah S.A."/>
            <person name="Garrett R.A."/>
        </authorList>
    </citation>
    <scope>NUCLEOTIDE SEQUENCE [LARGE SCALE GENOMIC DNA]</scope>
    <source>
        <strain evidence="4">ATCC 35091 / DSM 1616 / JCM 8930 / NBRC 15331 / P1</strain>
    </source>
</reference>